<dbReference type="Pfam" id="PF06167">
    <property type="entry name" value="Peptidase_M90"/>
    <property type="match status" value="1"/>
</dbReference>
<evidence type="ECO:0000313" key="3">
    <source>
        <dbReference type="Proteomes" id="UP001202717"/>
    </source>
</evidence>
<keyword evidence="1" id="KW-0472">Membrane</keyword>
<dbReference type="InterPro" id="IPR010384">
    <property type="entry name" value="MtfA_fam"/>
</dbReference>
<sequence>MLNLLLLFRQPKQELSPEAELVFDALLLFIISLAVFFMLFKLFNFIEMAYIEYIKKRLFYNHLYFNKKTLSQNHKSILKQKIKFYNNLSKKHQSYFEHRVYKIINRTEFIGKELDVSDEMKLVISATLVKLTFGLRDYKIDSVERILIYPEAFYSQINKNYHKGEFNFGYRAIVLSWKDVLHGYHIDDDNLNLAVHEFIHAIHFYYMNVRKRSTSSAIFLDSFYELTQDLDKNSSLKAELVSSDYIREYAFTNQFEFLAVIIETFIETPHEFRSQFPEIYIKVKGMLNFNFSGY</sequence>
<organism evidence="2 3">
    <name type="scientific">Psychroserpens ponticola</name>
    <dbReference type="NCBI Taxonomy" id="2932268"/>
    <lineage>
        <taxon>Bacteria</taxon>
        <taxon>Pseudomonadati</taxon>
        <taxon>Bacteroidota</taxon>
        <taxon>Flavobacteriia</taxon>
        <taxon>Flavobacteriales</taxon>
        <taxon>Flavobacteriaceae</taxon>
        <taxon>Psychroserpens</taxon>
    </lineage>
</organism>
<proteinExistence type="predicted"/>
<dbReference type="Proteomes" id="UP001202717">
    <property type="component" value="Chromosome"/>
</dbReference>
<evidence type="ECO:0000313" key="2">
    <source>
        <dbReference type="EMBL" id="WCO01156.1"/>
    </source>
</evidence>
<dbReference type="RefSeq" id="WP_249993930.1">
    <property type="nucleotide sequence ID" value="NZ_CP116221.1"/>
</dbReference>
<dbReference type="InterPro" id="IPR042252">
    <property type="entry name" value="MtfA_N"/>
</dbReference>
<reference evidence="2 3" key="1">
    <citation type="submission" date="2023-01" db="EMBL/GenBank/DDBJ databases">
        <title>Psychroserpens ponticola sp. nov., isolated from seawater.</title>
        <authorList>
            <person name="Kristyanto S."/>
            <person name="Jung J."/>
            <person name="Kim J.M."/>
            <person name="Jeon C.O."/>
        </authorList>
    </citation>
    <scope>NUCLEOTIDE SEQUENCE [LARGE SCALE GENOMIC DNA]</scope>
    <source>
        <strain evidence="2 3">MSW6</strain>
    </source>
</reference>
<dbReference type="CDD" id="cd20170">
    <property type="entry name" value="Peptidase_M90-like"/>
    <property type="match status" value="1"/>
</dbReference>
<keyword evidence="1" id="KW-1133">Transmembrane helix</keyword>
<dbReference type="PANTHER" id="PTHR30164:SF2">
    <property type="entry name" value="PROTEIN MTFA"/>
    <property type="match status" value="1"/>
</dbReference>
<name>A0ABY7RY37_9FLAO</name>
<dbReference type="SUPFAM" id="SSF55486">
    <property type="entry name" value="Metalloproteases ('zincins'), catalytic domain"/>
    <property type="match status" value="1"/>
</dbReference>
<feature type="transmembrane region" description="Helical" evidence="1">
    <location>
        <begin position="21"/>
        <end position="40"/>
    </location>
</feature>
<dbReference type="PANTHER" id="PTHR30164">
    <property type="entry name" value="MTFA PEPTIDASE"/>
    <property type="match status" value="1"/>
</dbReference>
<keyword evidence="1" id="KW-0812">Transmembrane</keyword>
<dbReference type="EMBL" id="CP116221">
    <property type="protein sequence ID" value="WCO01156.1"/>
    <property type="molecule type" value="Genomic_DNA"/>
</dbReference>
<protein>
    <submittedName>
        <fullName evidence="2">Zinc-dependent peptidase</fullName>
    </submittedName>
</protein>
<evidence type="ECO:0000256" key="1">
    <source>
        <dbReference type="SAM" id="Phobius"/>
    </source>
</evidence>
<dbReference type="Gene3D" id="1.10.472.150">
    <property type="entry name" value="Glucose-regulated metallo-peptidase M90, N-terminal domain"/>
    <property type="match status" value="1"/>
</dbReference>
<accession>A0ABY7RY37</accession>
<keyword evidence="3" id="KW-1185">Reference proteome</keyword>
<gene>
    <name evidence="2" type="ORF">MUN68_013920</name>
</gene>